<accession>A0ABR5A1U7</accession>
<dbReference type="EMBL" id="JXAL01000024">
    <property type="protein sequence ID" value="KIL35042.1"/>
    <property type="molecule type" value="Genomic_DNA"/>
</dbReference>
<name>A0ABR5A1U7_9BACL</name>
<proteinExistence type="predicted"/>
<sequence length="101" mass="11399">MDISNISDNWKTTTVSNIEDIKFIYNELRLGKKALGNTSVSESGKHFAITIRSKANTGSNTLIDQFNGYIDGIVHINNGEKIYITDRLNKYIEEVFQNSNP</sequence>
<keyword evidence="2" id="KW-1185">Reference proteome</keyword>
<dbReference type="Proteomes" id="UP000054526">
    <property type="component" value="Unassembled WGS sequence"/>
</dbReference>
<reference evidence="1 2" key="1">
    <citation type="submission" date="2014-12" db="EMBL/GenBank/DDBJ databases">
        <title>Draft genome sequence of Cohnella kolymensis strain B-2846.</title>
        <authorList>
            <person name="Karlyshev A.V."/>
            <person name="Kudryashova E.B."/>
        </authorList>
    </citation>
    <scope>NUCLEOTIDE SEQUENCE [LARGE SCALE GENOMIC DNA]</scope>
    <source>
        <strain evidence="1 2">VKM B-2846</strain>
    </source>
</reference>
<evidence type="ECO:0000313" key="2">
    <source>
        <dbReference type="Proteomes" id="UP000054526"/>
    </source>
</evidence>
<evidence type="ECO:0000313" key="1">
    <source>
        <dbReference type="EMBL" id="KIL35042.1"/>
    </source>
</evidence>
<protein>
    <submittedName>
        <fullName evidence="1">Uncharacterized protein</fullName>
    </submittedName>
</protein>
<organism evidence="1 2">
    <name type="scientific">Cohnella kolymensis</name>
    <dbReference type="NCBI Taxonomy" id="1590652"/>
    <lineage>
        <taxon>Bacteria</taxon>
        <taxon>Bacillati</taxon>
        <taxon>Bacillota</taxon>
        <taxon>Bacilli</taxon>
        <taxon>Bacillales</taxon>
        <taxon>Paenibacillaceae</taxon>
        <taxon>Cohnella</taxon>
    </lineage>
</organism>
<gene>
    <name evidence="1" type="ORF">SD71_15370</name>
</gene>
<comment type="caution">
    <text evidence="1">The sequence shown here is derived from an EMBL/GenBank/DDBJ whole genome shotgun (WGS) entry which is preliminary data.</text>
</comment>